<accession>A0A1J1J9S0</accession>
<protein>
    <submittedName>
        <fullName evidence="1">CLUMA_CG021154, isoform A</fullName>
    </submittedName>
</protein>
<dbReference type="AlphaFoldDB" id="A0A1J1J9S0"/>
<evidence type="ECO:0000313" key="2">
    <source>
        <dbReference type="Proteomes" id="UP000183832"/>
    </source>
</evidence>
<organism evidence="1 2">
    <name type="scientific">Clunio marinus</name>
    <dbReference type="NCBI Taxonomy" id="568069"/>
    <lineage>
        <taxon>Eukaryota</taxon>
        <taxon>Metazoa</taxon>
        <taxon>Ecdysozoa</taxon>
        <taxon>Arthropoda</taxon>
        <taxon>Hexapoda</taxon>
        <taxon>Insecta</taxon>
        <taxon>Pterygota</taxon>
        <taxon>Neoptera</taxon>
        <taxon>Endopterygota</taxon>
        <taxon>Diptera</taxon>
        <taxon>Nematocera</taxon>
        <taxon>Chironomoidea</taxon>
        <taxon>Chironomidae</taxon>
        <taxon>Clunio</taxon>
    </lineage>
</organism>
<reference evidence="1 2" key="1">
    <citation type="submission" date="2015-04" db="EMBL/GenBank/DDBJ databases">
        <authorList>
            <person name="Syromyatnikov M.Y."/>
            <person name="Popov V.N."/>
        </authorList>
    </citation>
    <scope>NUCLEOTIDE SEQUENCE [LARGE SCALE GENOMIC DNA]</scope>
</reference>
<name>A0A1J1J9S0_9DIPT</name>
<gene>
    <name evidence="1" type="ORF">CLUMA_CG021154</name>
</gene>
<dbReference type="EMBL" id="CVRI01000074">
    <property type="protein sequence ID" value="CRL08270.1"/>
    <property type="molecule type" value="Genomic_DNA"/>
</dbReference>
<proteinExistence type="predicted"/>
<keyword evidence="2" id="KW-1185">Reference proteome</keyword>
<sequence>MKARAQKPTKGRLEHKLLRDFGERVLPPERITTATRSVYTYIYVEIHHFNAIRNVSLTNSCLGSEFRTDCLMNKGKTKEKAKDSVDNQCKLSPN</sequence>
<dbReference type="Proteomes" id="UP000183832">
    <property type="component" value="Unassembled WGS sequence"/>
</dbReference>
<evidence type="ECO:0000313" key="1">
    <source>
        <dbReference type="EMBL" id="CRL08270.1"/>
    </source>
</evidence>